<name>A0ABQ9W182_SAGOE</name>
<reference evidence="2 3" key="1">
    <citation type="submission" date="2023-05" db="EMBL/GenBank/DDBJ databases">
        <title>B98-5 Cell Line De Novo Hybrid Assembly: An Optical Mapping Approach.</title>
        <authorList>
            <person name="Kananen K."/>
            <person name="Auerbach J.A."/>
            <person name="Kautto E."/>
            <person name="Blachly J.S."/>
        </authorList>
    </citation>
    <scope>NUCLEOTIDE SEQUENCE [LARGE SCALE GENOMIC DNA]</scope>
    <source>
        <strain evidence="2">B95-8</strain>
        <tissue evidence="2">Cell line</tissue>
    </source>
</reference>
<sequence>MKPRAPSPVTISSFPCQRERLLVTALAPGCRNPGLASGSSDAANRSIPRNTGNNKSAFPRGCLMTDALQDSGGAP</sequence>
<evidence type="ECO:0000313" key="2">
    <source>
        <dbReference type="EMBL" id="KAK2115407.1"/>
    </source>
</evidence>
<gene>
    <name evidence="2" type="ORF">P7K49_006033</name>
</gene>
<comment type="caution">
    <text evidence="2">The sequence shown here is derived from an EMBL/GenBank/DDBJ whole genome shotgun (WGS) entry which is preliminary data.</text>
</comment>
<feature type="region of interest" description="Disordered" evidence="1">
    <location>
        <begin position="31"/>
        <end position="75"/>
    </location>
</feature>
<evidence type="ECO:0000256" key="1">
    <source>
        <dbReference type="SAM" id="MobiDB-lite"/>
    </source>
</evidence>
<evidence type="ECO:0000313" key="3">
    <source>
        <dbReference type="Proteomes" id="UP001266305"/>
    </source>
</evidence>
<accession>A0ABQ9W182</accession>
<organism evidence="2 3">
    <name type="scientific">Saguinus oedipus</name>
    <name type="common">Cotton-top tamarin</name>
    <name type="synonym">Oedipomidas oedipus</name>
    <dbReference type="NCBI Taxonomy" id="9490"/>
    <lineage>
        <taxon>Eukaryota</taxon>
        <taxon>Metazoa</taxon>
        <taxon>Chordata</taxon>
        <taxon>Craniata</taxon>
        <taxon>Vertebrata</taxon>
        <taxon>Euteleostomi</taxon>
        <taxon>Mammalia</taxon>
        <taxon>Eutheria</taxon>
        <taxon>Euarchontoglires</taxon>
        <taxon>Primates</taxon>
        <taxon>Haplorrhini</taxon>
        <taxon>Platyrrhini</taxon>
        <taxon>Cebidae</taxon>
        <taxon>Callitrichinae</taxon>
        <taxon>Saguinus</taxon>
    </lineage>
</organism>
<feature type="compositionally biased region" description="Polar residues" evidence="1">
    <location>
        <begin position="37"/>
        <end position="56"/>
    </location>
</feature>
<keyword evidence="3" id="KW-1185">Reference proteome</keyword>
<protein>
    <submittedName>
        <fullName evidence="2">Uncharacterized protein</fullName>
    </submittedName>
</protein>
<dbReference type="EMBL" id="JASSZA010000003">
    <property type="protein sequence ID" value="KAK2115407.1"/>
    <property type="molecule type" value="Genomic_DNA"/>
</dbReference>
<dbReference type="Proteomes" id="UP001266305">
    <property type="component" value="Unassembled WGS sequence"/>
</dbReference>
<proteinExistence type="predicted"/>
<feature type="non-terminal residue" evidence="2">
    <location>
        <position position="75"/>
    </location>
</feature>